<dbReference type="InterPro" id="IPR002035">
    <property type="entry name" value="VWF_A"/>
</dbReference>
<reference evidence="3" key="1">
    <citation type="submission" date="2025-08" db="UniProtKB">
        <authorList>
            <consortium name="RefSeq"/>
        </authorList>
    </citation>
    <scope>IDENTIFICATION</scope>
</reference>
<dbReference type="PANTHER" id="PTHR10166">
    <property type="entry name" value="VOLTAGE-DEPENDENT CALCIUM CHANNEL SUBUNIT ALPHA-2/DELTA-RELATED"/>
    <property type="match status" value="1"/>
</dbReference>
<dbReference type="KEGG" id="dci:103522209"/>
<proteinExistence type="predicted"/>
<dbReference type="SUPFAM" id="SSF53300">
    <property type="entry name" value="vWA-like"/>
    <property type="match status" value="1"/>
</dbReference>
<evidence type="ECO:0000259" key="1">
    <source>
        <dbReference type="PROSITE" id="PS50234"/>
    </source>
</evidence>
<dbReference type="InterPro" id="IPR036465">
    <property type="entry name" value="vWFA_dom_sf"/>
</dbReference>
<keyword evidence="2" id="KW-1185">Reference proteome</keyword>
<dbReference type="GeneID" id="103522209"/>
<organism evidence="2 3">
    <name type="scientific">Diaphorina citri</name>
    <name type="common">Asian citrus psyllid</name>
    <dbReference type="NCBI Taxonomy" id="121845"/>
    <lineage>
        <taxon>Eukaryota</taxon>
        <taxon>Metazoa</taxon>
        <taxon>Ecdysozoa</taxon>
        <taxon>Arthropoda</taxon>
        <taxon>Hexapoda</taxon>
        <taxon>Insecta</taxon>
        <taxon>Pterygota</taxon>
        <taxon>Neoptera</taxon>
        <taxon>Paraneoptera</taxon>
        <taxon>Hemiptera</taxon>
        <taxon>Sternorrhyncha</taxon>
        <taxon>Psylloidea</taxon>
        <taxon>Psyllidae</taxon>
        <taxon>Diaphorininae</taxon>
        <taxon>Diaphorina</taxon>
    </lineage>
</organism>
<protein>
    <submittedName>
        <fullName evidence="3">Voltage-dependent calcium channel subunit alpha-2/delta-4-like</fullName>
    </submittedName>
</protein>
<sequence length="291" mass="33748">ANLANVRELKMGVEMIGDANNIANFTVALTRAFNILENARNDKKTGADCNQAIMVVTDGASENYKEVFEEFNWRGQNDSTLWPVRVFSYLVGKEVADYRDVKWMACANKGYYVHLSTLAEVRDQILSYVPVMARPLVLQRNDHPIVWTPIYADVTVSYYVHLSTLAEVRDQILSYVPVMARPLVLQRNDHPIVWTPIYADVTDPKLSDWLWELKECEEQRERSVSFRANKIAFRNATQLKKRAERIIRRSYDQNSLRVSPYRLLTTVAMPAFDRRPRIVSTLYTPTYLIYK</sequence>
<evidence type="ECO:0000313" key="2">
    <source>
        <dbReference type="Proteomes" id="UP000079169"/>
    </source>
</evidence>
<gene>
    <name evidence="3" type="primary">LOC103522209</name>
</gene>
<name>A0A1S3DNW9_DIACI</name>
<feature type="non-terminal residue" evidence="3">
    <location>
        <position position="1"/>
    </location>
</feature>
<evidence type="ECO:0000313" key="3">
    <source>
        <dbReference type="RefSeq" id="XP_008485534.2"/>
    </source>
</evidence>
<dbReference type="PaxDb" id="121845-A0A1S3DNW9"/>
<dbReference type="GO" id="GO:0005245">
    <property type="term" value="F:voltage-gated calcium channel activity"/>
    <property type="evidence" value="ECO:0007669"/>
    <property type="project" value="TreeGrafter"/>
</dbReference>
<dbReference type="PANTHER" id="PTHR10166:SF63">
    <property type="entry name" value="STRAIGHTJACKET, ISOFORM C"/>
    <property type="match status" value="1"/>
</dbReference>
<dbReference type="RefSeq" id="XP_008485534.2">
    <property type="nucleotide sequence ID" value="XM_008487312.2"/>
</dbReference>
<dbReference type="PROSITE" id="PS50234">
    <property type="entry name" value="VWFA"/>
    <property type="match status" value="1"/>
</dbReference>
<dbReference type="InterPro" id="IPR051173">
    <property type="entry name" value="Ca_channel_alpha-2/delta"/>
</dbReference>
<accession>A0A1S3DNW9</accession>
<dbReference type="GO" id="GO:0005891">
    <property type="term" value="C:voltage-gated calcium channel complex"/>
    <property type="evidence" value="ECO:0007669"/>
    <property type="project" value="TreeGrafter"/>
</dbReference>
<feature type="domain" description="VWFA" evidence="1">
    <location>
        <begin position="1"/>
        <end position="129"/>
    </location>
</feature>
<dbReference type="Proteomes" id="UP000079169">
    <property type="component" value="Unplaced"/>
</dbReference>
<dbReference type="Gene3D" id="3.40.50.410">
    <property type="entry name" value="von Willebrand factor, type A domain"/>
    <property type="match status" value="1"/>
</dbReference>
<dbReference type="AlphaFoldDB" id="A0A1S3DNW9"/>
<dbReference type="STRING" id="121845.A0A1S3DNW9"/>